<dbReference type="EMBL" id="JAINUF010000022">
    <property type="protein sequence ID" value="KAJ8333735.1"/>
    <property type="molecule type" value="Genomic_DNA"/>
</dbReference>
<sequence>MRAKAEQERAKLPKITSLFQQAAKIDSNVTADASAVSSPPDPATASNPPVSSESRQTDSPAAPLQPSELAVPHASRQVPSFLPPFASRCSGPPFITLHLEMIVANVNRQEAQGNGGWGVDGQTEKVCHHWGLDFRGREQASPQAKTVARPLPEAYKWSTSGNICLSACCCPGRGTSRPPPPATPPGAMGDGAAEPAPSPRRSPLTLSMFSKPRFGGASGASAKPNLVVRKQPVEPPSSPTMACVRTTTQPPTSPTMACARTTTIYSIRCETCLDDGCTNVTNVLRSENGNDNKVWSGKNDFPECTFSPTPETWYHVCKKNNFHGDQRYSGRCNLQI</sequence>
<evidence type="ECO:0000313" key="3">
    <source>
        <dbReference type="Proteomes" id="UP001152622"/>
    </source>
</evidence>
<evidence type="ECO:0000313" key="2">
    <source>
        <dbReference type="EMBL" id="KAJ8333735.1"/>
    </source>
</evidence>
<comment type="caution">
    <text evidence="2">The sequence shown here is derived from an EMBL/GenBank/DDBJ whole genome shotgun (WGS) entry which is preliminary data.</text>
</comment>
<gene>
    <name evidence="2" type="ORF">SKAU_G00410540</name>
</gene>
<accession>A0A9Q1IAW8</accession>
<proteinExistence type="predicted"/>
<feature type="compositionally biased region" description="Polar residues" evidence="1">
    <location>
        <begin position="44"/>
        <end position="59"/>
    </location>
</feature>
<dbReference type="Proteomes" id="UP001152622">
    <property type="component" value="Chromosome 22"/>
</dbReference>
<feature type="compositionally biased region" description="Low complexity" evidence="1">
    <location>
        <begin position="185"/>
        <end position="203"/>
    </location>
</feature>
<feature type="region of interest" description="Disordered" evidence="1">
    <location>
        <begin position="28"/>
        <end position="67"/>
    </location>
</feature>
<feature type="compositionally biased region" description="Polar residues" evidence="1">
    <location>
        <begin position="28"/>
        <end position="37"/>
    </location>
</feature>
<organism evidence="2 3">
    <name type="scientific">Synaphobranchus kaupii</name>
    <name type="common">Kaup's arrowtooth eel</name>
    <dbReference type="NCBI Taxonomy" id="118154"/>
    <lineage>
        <taxon>Eukaryota</taxon>
        <taxon>Metazoa</taxon>
        <taxon>Chordata</taxon>
        <taxon>Craniata</taxon>
        <taxon>Vertebrata</taxon>
        <taxon>Euteleostomi</taxon>
        <taxon>Actinopterygii</taxon>
        <taxon>Neopterygii</taxon>
        <taxon>Teleostei</taxon>
        <taxon>Anguilliformes</taxon>
        <taxon>Synaphobranchidae</taxon>
        <taxon>Synaphobranchus</taxon>
    </lineage>
</organism>
<dbReference type="AlphaFoldDB" id="A0A9Q1IAW8"/>
<evidence type="ECO:0000256" key="1">
    <source>
        <dbReference type="SAM" id="MobiDB-lite"/>
    </source>
</evidence>
<feature type="region of interest" description="Disordered" evidence="1">
    <location>
        <begin position="175"/>
        <end position="248"/>
    </location>
</feature>
<keyword evidence="3" id="KW-1185">Reference proteome</keyword>
<name>A0A9Q1IAW8_SYNKA</name>
<reference evidence="2" key="1">
    <citation type="journal article" date="2023" name="Science">
        <title>Genome structures resolve the early diversification of teleost fishes.</title>
        <authorList>
            <person name="Parey E."/>
            <person name="Louis A."/>
            <person name="Montfort J."/>
            <person name="Bouchez O."/>
            <person name="Roques C."/>
            <person name="Iampietro C."/>
            <person name="Lluch J."/>
            <person name="Castinel A."/>
            <person name="Donnadieu C."/>
            <person name="Desvignes T."/>
            <person name="Floi Bucao C."/>
            <person name="Jouanno E."/>
            <person name="Wen M."/>
            <person name="Mejri S."/>
            <person name="Dirks R."/>
            <person name="Jansen H."/>
            <person name="Henkel C."/>
            <person name="Chen W.J."/>
            <person name="Zahm M."/>
            <person name="Cabau C."/>
            <person name="Klopp C."/>
            <person name="Thompson A.W."/>
            <person name="Robinson-Rechavi M."/>
            <person name="Braasch I."/>
            <person name="Lecointre G."/>
            <person name="Bobe J."/>
            <person name="Postlethwait J.H."/>
            <person name="Berthelot C."/>
            <person name="Roest Crollius H."/>
            <person name="Guiguen Y."/>
        </authorList>
    </citation>
    <scope>NUCLEOTIDE SEQUENCE</scope>
    <source>
        <strain evidence="2">WJC10195</strain>
    </source>
</reference>
<protein>
    <submittedName>
        <fullName evidence="2">Uncharacterized protein</fullName>
    </submittedName>
</protein>